<comment type="caution">
    <text evidence="2">The sequence shown here is derived from an EMBL/GenBank/DDBJ whole genome shotgun (WGS) entry which is preliminary data.</text>
</comment>
<feature type="compositionally biased region" description="Basic residues" evidence="1">
    <location>
        <begin position="389"/>
        <end position="399"/>
    </location>
</feature>
<feature type="compositionally biased region" description="Basic and acidic residues" evidence="1">
    <location>
        <begin position="153"/>
        <end position="164"/>
    </location>
</feature>
<feature type="compositionally biased region" description="Acidic residues" evidence="1">
    <location>
        <begin position="175"/>
        <end position="206"/>
    </location>
</feature>
<feature type="region of interest" description="Disordered" evidence="1">
    <location>
        <begin position="528"/>
        <end position="629"/>
    </location>
</feature>
<feature type="compositionally biased region" description="Basic and acidic residues" evidence="1">
    <location>
        <begin position="102"/>
        <end position="116"/>
    </location>
</feature>
<evidence type="ECO:0008006" key="4">
    <source>
        <dbReference type="Google" id="ProtNLM"/>
    </source>
</evidence>
<dbReference type="Proteomes" id="UP001629113">
    <property type="component" value="Unassembled WGS sequence"/>
</dbReference>
<name>A0ABR4PN90_9HELO</name>
<evidence type="ECO:0000313" key="2">
    <source>
        <dbReference type="EMBL" id="KAL3424779.1"/>
    </source>
</evidence>
<accession>A0ABR4PN90</accession>
<feature type="region of interest" description="Disordered" evidence="1">
    <location>
        <begin position="382"/>
        <end position="447"/>
    </location>
</feature>
<feature type="compositionally biased region" description="Acidic residues" evidence="1">
    <location>
        <begin position="577"/>
        <end position="629"/>
    </location>
</feature>
<feature type="compositionally biased region" description="Basic and acidic residues" evidence="1">
    <location>
        <begin position="132"/>
        <end position="141"/>
    </location>
</feature>
<sequence length="629" mass="69734">MSSSGDPLPPGYSLRRFLFERANPGARYLYEDEGGFDGWSVDSPDQYKLKVTDENHELVGYRGAIEYYGPIEDANHNGFDNNTENDPSSDSENGVSLSDVDVDVKSERSLESHDASEFSTSNTNPDENGFDDDAKNDHSSDGENGVSLSDVDVDVKSERSRENEDASELSTSRAEDEEIDEENGEPFEEPGELIQEDIGEDTEEQVEAGIAENMEEEIEGDTEQADESDGSNTFSDGSDSSYEEARPRRSNKNVPSNKHRKRALHEHDVETDEEDSRPTKKARSYHSGSFERQGKRTFAKYAGENDGDNDTDDSVEYGQVSKRQKGPNTSRTGSLQALGRVGDIIYHNGVKYDLSEIEVTREGWKSFDNDVRNSIVFQLADNESSRPRNASRRYNRSRSPRTTGGKARLERSATTNNTVTHLPPASNTPLGPLNPPNNNATGNQGRNRRGAWTAAEMTALCDAIVNRRNLEANNHGAPRLVDVSLFRHVAQELAAQGINRTFGACKNQWSRFGRLQFGIDERLPTNKARSLTTSTQTTSRTQAAGTTAATAININDVDGTEDDDEYESGDEEHGSEQDLDEKDGETDEEEVVEDFVEEEEDEEADTSDDEDFIAKNEDEEDGNASDDDE</sequence>
<organism evidence="2 3">
    <name type="scientific">Phlyctema vagabunda</name>
    <dbReference type="NCBI Taxonomy" id="108571"/>
    <lineage>
        <taxon>Eukaryota</taxon>
        <taxon>Fungi</taxon>
        <taxon>Dikarya</taxon>
        <taxon>Ascomycota</taxon>
        <taxon>Pezizomycotina</taxon>
        <taxon>Leotiomycetes</taxon>
        <taxon>Helotiales</taxon>
        <taxon>Dermateaceae</taxon>
        <taxon>Phlyctema</taxon>
    </lineage>
</organism>
<gene>
    <name evidence="2" type="ORF">PVAG01_04060</name>
</gene>
<evidence type="ECO:0000313" key="3">
    <source>
        <dbReference type="Proteomes" id="UP001629113"/>
    </source>
</evidence>
<feature type="compositionally biased region" description="Acidic residues" evidence="1">
    <location>
        <begin position="213"/>
        <end position="229"/>
    </location>
</feature>
<proteinExistence type="predicted"/>
<feature type="compositionally biased region" description="Low complexity" evidence="1">
    <location>
        <begin position="528"/>
        <end position="551"/>
    </location>
</feature>
<reference evidence="2 3" key="1">
    <citation type="submission" date="2024-06" db="EMBL/GenBank/DDBJ databases">
        <title>Complete genome of Phlyctema vagabunda strain 19-DSS-EL-015.</title>
        <authorList>
            <person name="Fiorenzani C."/>
        </authorList>
    </citation>
    <scope>NUCLEOTIDE SEQUENCE [LARGE SCALE GENOMIC DNA]</scope>
    <source>
        <strain evidence="2 3">19-DSS-EL-015</strain>
    </source>
</reference>
<feature type="compositionally biased region" description="Polar residues" evidence="1">
    <location>
        <begin position="117"/>
        <end position="126"/>
    </location>
</feature>
<feature type="compositionally biased region" description="Acidic residues" evidence="1">
    <location>
        <begin position="558"/>
        <end position="570"/>
    </location>
</feature>
<feature type="region of interest" description="Disordered" evidence="1">
    <location>
        <begin position="71"/>
        <end position="334"/>
    </location>
</feature>
<protein>
    <recommendedName>
        <fullName evidence="4">Myb-like domain-containing protein</fullName>
    </recommendedName>
</protein>
<evidence type="ECO:0000256" key="1">
    <source>
        <dbReference type="SAM" id="MobiDB-lite"/>
    </source>
</evidence>
<feature type="compositionally biased region" description="Low complexity" evidence="1">
    <location>
        <begin position="427"/>
        <end position="443"/>
    </location>
</feature>
<feature type="compositionally biased region" description="Polar residues" evidence="1">
    <location>
        <begin position="230"/>
        <end position="240"/>
    </location>
</feature>
<feature type="compositionally biased region" description="Polar residues" evidence="1">
    <location>
        <begin position="78"/>
        <end position="96"/>
    </location>
</feature>
<dbReference type="EMBL" id="JBFCZG010000003">
    <property type="protein sequence ID" value="KAL3424779.1"/>
    <property type="molecule type" value="Genomic_DNA"/>
</dbReference>
<keyword evidence="3" id="KW-1185">Reference proteome</keyword>
<feature type="compositionally biased region" description="Acidic residues" evidence="1">
    <location>
        <begin position="305"/>
        <end position="315"/>
    </location>
</feature>